<sequence>MCPHPRRSYKAYCQQDPMRAVQDLSFKCTTTLRIKAERAGDVRIDREKKTKGHWQCCGGNSAAASLEACWWQHCQLGSRGTKRTLVKIRWRRRGAWRLHEQSEMGEKRRRKLWRSGDRG</sequence>
<evidence type="ECO:0000313" key="2">
    <source>
        <dbReference type="Proteomes" id="UP001341840"/>
    </source>
</evidence>
<reference evidence="1 2" key="1">
    <citation type="journal article" date="2023" name="Plants (Basel)">
        <title>Bridging the Gap: Combining Genomics and Transcriptomics Approaches to Understand Stylosanthes scabra, an Orphan Legume from the Brazilian Caatinga.</title>
        <authorList>
            <person name="Ferreira-Neto J.R.C."/>
            <person name="da Silva M.D."/>
            <person name="Binneck E."/>
            <person name="de Melo N.F."/>
            <person name="da Silva R.H."/>
            <person name="de Melo A.L.T.M."/>
            <person name="Pandolfi V."/>
            <person name="Bustamante F.O."/>
            <person name="Brasileiro-Vidal A.C."/>
            <person name="Benko-Iseppon A.M."/>
        </authorList>
    </citation>
    <scope>NUCLEOTIDE SEQUENCE [LARGE SCALE GENOMIC DNA]</scope>
    <source>
        <tissue evidence="1">Leaves</tissue>
    </source>
</reference>
<organism evidence="1 2">
    <name type="scientific">Stylosanthes scabra</name>
    <dbReference type="NCBI Taxonomy" id="79078"/>
    <lineage>
        <taxon>Eukaryota</taxon>
        <taxon>Viridiplantae</taxon>
        <taxon>Streptophyta</taxon>
        <taxon>Embryophyta</taxon>
        <taxon>Tracheophyta</taxon>
        <taxon>Spermatophyta</taxon>
        <taxon>Magnoliopsida</taxon>
        <taxon>eudicotyledons</taxon>
        <taxon>Gunneridae</taxon>
        <taxon>Pentapetalae</taxon>
        <taxon>rosids</taxon>
        <taxon>fabids</taxon>
        <taxon>Fabales</taxon>
        <taxon>Fabaceae</taxon>
        <taxon>Papilionoideae</taxon>
        <taxon>50 kb inversion clade</taxon>
        <taxon>dalbergioids sensu lato</taxon>
        <taxon>Dalbergieae</taxon>
        <taxon>Pterocarpus clade</taxon>
        <taxon>Stylosanthes</taxon>
    </lineage>
</organism>
<gene>
    <name evidence="1" type="ORF">PIB30_088288</name>
</gene>
<comment type="caution">
    <text evidence="1">The sequence shown here is derived from an EMBL/GenBank/DDBJ whole genome shotgun (WGS) entry which is preliminary data.</text>
</comment>
<dbReference type="EMBL" id="JASCZI010092215">
    <property type="protein sequence ID" value="MED6152054.1"/>
    <property type="molecule type" value="Genomic_DNA"/>
</dbReference>
<name>A0ABU6TU58_9FABA</name>
<proteinExistence type="predicted"/>
<keyword evidence="2" id="KW-1185">Reference proteome</keyword>
<accession>A0ABU6TU58</accession>
<dbReference type="Proteomes" id="UP001341840">
    <property type="component" value="Unassembled WGS sequence"/>
</dbReference>
<protein>
    <submittedName>
        <fullName evidence="1">Uncharacterized protein</fullName>
    </submittedName>
</protein>
<evidence type="ECO:0000313" key="1">
    <source>
        <dbReference type="EMBL" id="MED6152054.1"/>
    </source>
</evidence>